<reference evidence="1" key="1">
    <citation type="submission" date="2021-06" db="EMBL/GenBank/DDBJ databases">
        <authorList>
            <person name="Kallberg Y."/>
            <person name="Tangrot J."/>
            <person name="Rosling A."/>
        </authorList>
    </citation>
    <scope>NUCLEOTIDE SEQUENCE</scope>
    <source>
        <strain evidence="1">28 12/20/2015</strain>
    </source>
</reference>
<sequence>MLDSGSGSSTEPKQSELNLEALFKGLNIVDISNRDKCVIIFGKIIIKIKG</sequence>
<proteinExistence type="predicted"/>
<comment type="caution">
    <text evidence="1">The sequence shown here is derived from an EMBL/GenBank/DDBJ whole genome shotgun (WGS) entry which is preliminary data.</text>
</comment>
<name>A0ACA9PI68_9GLOM</name>
<evidence type="ECO:0000313" key="2">
    <source>
        <dbReference type="Proteomes" id="UP000789366"/>
    </source>
</evidence>
<gene>
    <name evidence="1" type="ORF">SPELUC_LOCUS11798</name>
</gene>
<evidence type="ECO:0000313" key="1">
    <source>
        <dbReference type="EMBL" id="CAG8710717.1"/>
    </source>
</evidence>
<keyword evidence="2" id="KW-1185">Reference proteome</keyword>
<dbReference type="EMBL" id="CAJVPW010025943">
    <property type="protein sequence ID" value="CAG8710717.1"/>
    <property type="molecule type" value="Genomic_DNA"/>
</dbReference>
<organism evidence="1 2">
    <name type="scientific">Cetraspora pellucida</name>
    <dbReference type="NCBI Taxonomy" id="1433469"/>
    <lineage>
        <taxon>Eukaryota</taxon>
        <taxon>Fungi</taxon>
        <taxon>Fungi incertae sedis</taxon>
        <taxon>Mucoromycota</taxon>
        <taxon>Glomeromycotina</taxon>
        <taxon>Glomeromycetes</taxon>
        <taxon>Diversisporales</taxon>
        <taxon>Gigasporaceae</taxon>
        <taxon>Cetraspora</taxon>
    </lineage>
</organism>
<protein>
    <submittedName>
        <fullName evidence="1">16575_t:CDS:1</fullName>
    </submittedName>
</protein>
<feature type="non-terminal residue" evidence="1">
    <location>
        <position position="50"/>
    </location>
</feature>
<dbReference type="Proteomes" id="UP000789366">
    <property type="component" value="Unassembled WGS sequence"/>
</dbReference>
<accession>A0ACA9PI68</accession>